<dbReference type="Proteomes" id="UP000201169">
    <property type="component" value="Chromosome"/>
</dbReference>
<dbReference type="InterPro" id="IPR003754">
    <property type="entry name" value="4pyrrol_synth_uPrphyn_synth"/>
</dbReference>
<dbReference type="RefSeq" id="WP_094324911.1">
    <property type="nucleotide sequence ID" value="NZ_CP022347.1"/>
</dbReference>
<proteinExistence type="predicted"/>
<dbReference type="SUPFAM" id="SSF69618">
    <property type="entry name" value="HemD-like"/>
    <property type="match status" value="1"/>
</dbReference>
<evidence type="ECO:0000259" key="1">
    <source>
        <dbReference type="Pfam" id="PF02602"/>
    </source>
</evidence>
<evidence type="ECO:0000313" key="3">
    <source>
        <dbReference type="Proteomes" id="UP000201169"/>
    </source>
</evidence>
<dbReference type="InterPro" id="IPR036108">
    <property type="entry name" value="4pyrrol_syn_uPrphyn_synt_sf"/>
</dbReference>
<dbReference type="KEGG" id="cavi:CAV_0463"/>
<gene>
    <name evidence="2" type="primary">hemD</name>
    <name evidence="2" type="ORF">CAV_0463</name>
</gene>
<protein>
    <submittedName>
        <fullName evidence="2">Uroporphyrinogen III synthase</fullName>
        <ecNumber evidence="2">4.2.1.75</ecNumber>
    </submittedName>
</protein>
<accession>A0A222MWW6</accession>
<keyword evidence="2" id="KW-0456">Lyase</keyword>
<dbReference type="EC" id="4.2.1.75" evidence="2"/>
<sequence length="213" mass="24723">MIYLISAKAHNFKGVENICLSKIKLNKIKVNLKDFDTLITSSKNALKSLLKSECELNLKMQILTLSKESAQDFKKLAFKNVKTPKKAYMKDLLNEFQNELKDKKILYLRAKKVSFDLAKKAKNLNIKEIIAYENVYKKHRIKNLVRPCIFIFTSFDLADTFLKYYEIKDDDKIVAIGSSTALRLKEFKNIFISKKANIKECVKLARKLEKINS</sequence>
<dbReference type="EMBL" id="CP022347">
    <property type="protein sequence ID" value="ASQ30130.1"/>
    <property type="molecule type" value="Genomic_DNA"/>
</dbReference>
<reference evidence="2 3" key="1">
    <citation type="submission" date="2017-07" db="EMBL/GenBank/DDBJ databases">
        <title>Analysis of two Campylobacter avium genomes and identification of a novel hippuricase gene.</title>
        <authorList>
            <person name="Miller W.G."/>
            <person name="Chapman M.H."/>
            <person name="Yee E."/>
            <person name="Revez J."/>
            <person name="Bono J.L."/>
            <person name="Rossi M."/>
        </authorList>
    </citation>
    <scope>NUCLEOTIDE SEQUENCE [LARGE SCALE GENOMIC DNA]</scope>
    <source>
        <strain evidence="2 3">LMG 24591</strain>
    </source>
</reference>
<keyword evidence="3" id="KW-1185">Reference proteome</keyword>
<dbReference type="Pfam" id="PF02602">
    <property type="entry name" value="HEM4"/>
    <property type="match status" value="1"/>
</dbReference>
<organism evidence="2 3">
    <name type="scientific">Campylobacter avium LMG 24591</name>
    <dbReference type="NCBI Taxonomy" id="522484"/>
    <lineage>
        <taxon>Bacteria</taxon>
        <taxon>Pseudomonadati</taxon>
        <taxon>Campylobacterota</taxon>
        <taxon>Epsilonproteobacteria</taxon>
        <taxon>Campylobacterales</taxon>
        <taxon>Campylobacteraceae</taxon>
        <taxon>Campylobacter</taxon>
    </lineage>
</organism>
<dbReference type="Gene3D" id="3.40.50.10090">
    <property type="match status" value="2"/>
</dbReference>
<dbReference type="OrthoDB" id="5328023at2"/>
<dbReference type="GO" id="GO:0033014">
    <property type="term" value="P:tetrapyrrole biosynthetic process"/>
    <property type="evidence" value="ECO:0007669"/>
    <property type="project" value="InterPro"/>
</dbReference>
<name>A0A222MWW6_9BACT</name>
<feature type="domain" description="Tetrapyrrole biosynthesis uroporphyrinogen III synthase" evidence="1">
    <location>
        <begin position="30"/>
        <end position="202"/>
    </location>
</feature>
<dbReference type="GO" id="GO:0004852">
    <property type="term" value="F:uroporphyrinogen-III synthase activity"/>
    <property type="evidence" value="ECO:0007669"/>
    <property type="project" value="UniProtKB-EC"/>
</dbReference>
<dbReference type="AlphaFoldDB" id="A0A222MWW6"/>
<evidence type="ECO:0000313" key="2">
    <source>
        <dbReference type="EMBL" id="ASQ30130.1"/>
    </source>
</evidence>